<protein>
    <recommendedName>
        <fullName evidence="2">Cyclic nucleotide-binding domain-containing protein</fullName>
    </recommendedName>
</protein>
<dbReference type="InterPro" id="IPR000595">
    <property type="entry name" value="cNMP-bd_dom"/>
</dbReference>
<gene>
    <name evidence="3" type="ORF">GCM10011588_66070</name>
</gene>
<feature type="transmembrane region" description="Helical" evidence="1">
    <location>
        <begin position="6"/>
        <end position="28"/>
    </location>
</feature>
<accession>A0A917RYE3</accession>
<feature type="transmembrane region" description="Helical" evidence="1">
    <location>
        <begin position="261"/>
        <end position="283"/>
    </location>
</feature>
<evidence type="ECO:0000313" key="4">
    <source>
        <dbReference type="Proteomes" id="UP000638263"/>
    </source>
</evidence>
<proteinExistence type="predicted"/>
<name>A0A917RYE3_9NOCA</name>
<feature type="transmembrane region" description="Helical" evidence="1">
    <location>
        <begin position="559"/>
        <end position="580"/>
    </location>
</feature>
<feature type="transmembrane region" description="Helical" evidence="1">
    <location>
        <begin position="71"/>
        <end position="92"/>
    </location>
</feature>
<evidence type="ECO:0000256" key="1">
    <source>
        <dbReference type="SAM" id="Phobius"/>
    </source>
</evidence>
<dbReference type="AlphaFoldDB" id="A0A917RYE3"/>
<keyword evidence="1" id="KW-0812">Transmembrane</keyword>
<keyword evidence="1" id="KW-1133">Transmembrane helix</keyword>
<feature type="transmembrane region" description="Helical" evidence="1">
    <location>
        <begin position="158"/>
        <end position="186"/>
    </location>
</feature>
<evidence type="ECO:0000259" key="2">
    <source>
        <dbReference type="PROSITE" id="PS50042"/>
    </source>
</evidence>
<feature type="transmembrane region" description="Helical" evidence="1">
    <location>
        <begin position="338"/>
        <end position="358"/>
    </location>
</feature>
<dbReference type="PROSITE" id="PS50042">
    <property type="entry name" value="CNMP_BINDING_3"/>
    <property type="match status" value="1"/>
</dbReference>
<dbReference type="RefSeq" id="WP_058853974.1">
    <property type="nucleotide sequence ID" value="NZ_BMMH01000030.1"/>
</dbReference>
<keyword evidence="1" id="KW-0472">Membrane</keyword>
<organism evidence="3 4">
    <name type="scientific">Nocardia jinanensis</name>
    <dbReference type="NCBI Taxonomy" id="382504"/>
    <lineage>
        <taxon>Bacteria</taxon>
        <taxon>Bacillati</taxon>
        <taxon>Actinomycetota</taxon>
        <taxon>Actinomycetes</taxon>
        <taxon>Mycobacteriales</taxon>
        <taxon>Nocardiaceae</taxon>
        <taxon>Nocardia</taxon>
    </lineage>
</organism>
<sequence length="589" mass="61084">MSWLPAGYSLLLTLLITAPLLRPGYLLLRDAVSTPRSYPTDTALGLGDAAPRAVPQDWLLATLSPVIDGGLIVKIILFAALWAAGYGAAVLVRELLGAPLAAQLVATTLVVWNPYIAERLLQGHWSLLTGYAALPWTASAALRLRTAGHSGFERFRNWSVLAGCLAAAGLTPTGALLAGTVALLVAGPRRSPGVLVLMAVTSAPWLVATAASGVAAEPSDPAGVTAFAARAEPWLATVGSLAGLGGIWNAEAVPVSRTTPIAALATILLLAVVALGIRRVVAADGDPDRTRARRVLIALAGAAVLVPALTATPAGLTFMEWLVVEVPGAGLLRDTQKFVALAAPGYALCAAAACLGFAGRSREGEVREESAGPTGARTGPADGPARWSPALAALFIGVLTLPLLDLGWGADGQLRAIGYPDSWHEIAERIDGPGDIAVLPGGMFRRFPYSGSAPVLDPAPRMLPRDVLQTGALPVHDLTVTGEGARAQTVENLLLDGGPPDQLAQLGVGWVLVERDTPGPLGNSAATLARLRPVHSTGELALYQVPDVRPRPAPAHRSLVVAAHILWALLLVIPLATYAYGALIRRARR</sequence>
<feature type="transmembrane region" description="Helical" evidence="1">
    <location>
        <begin position="295"/>
        <end position="318"/>
    </location>
</feature>
<reference evidence="3" key="2">
    <citation type="submission" date="2020-09" db="EMBL/GenBank/DDBJ databases">
        <authorList>
            <person name="Sun Q."/>
            <person name="Zhou Y."/>
        </authorList>
    </citation>
    <scope>NUCLEOTIDE SEQUENCE</scope>
    <source>
        <strain evidence="3">CGMCC 4.3508</strain>
    </source>
</reference>
<feature type="domain" description="Cyclic nucleotide-binding" evidence="2">
    <location>
        <begin position="491"/>
        <end position="553"/>
    </location>
</feature>
<feature type="transmembrane region" description="Helical" evidence="1">
    <location>
        <begin position="98"/>
        <end position="116"/>
    </location>
</feature>
<keyword evidence="4" id="KW-1185">Reference proteome</keyword>
<dbReference type="EMBL" id="BMMH01000030">
    <property type="protein sequence ID" value="GGL42096.1"/>
    <property type="molecule type" value="Genomic_DNA"/>
</dbReference>
<evidence type="ECO:0000313" key="3">
    <source>
        <dbReference type="EMBL" id="GGL42096.1"/>
    </source>
</evidence>
<feature type="transmembrane region" description="Helical" evidence="1">
    <location>
        <begin position="193"/>
        <end position="215"/>
    </location>
</feature>
<dbReference type="Proteomes" id="UP000638263">
    <property type="component" value="Unassembled WGS sequence"/>
</dbReference>
<comment type="caution">
    <text evidence="3">The sequence shown here is derived from an EMBL/GenBank/DDBJ whole genome shotgun (WGS) entry which is preliminary data.</text>
</comment>
<reference evidence="3" key="1">
    <citation type="journal article" date="2014" name="Int. J. Syst. Evol. Microbiol.">
        <title>Complete genome sequence of Corynebacterium casei LMG S-19264T (=DSM 44701T), isolated from a smear-ripened cheese.</title>
        <authorList>
            <consortium name="US DOE Joint Genome Institute (JGI-PGF)"/>
            <person name="Walter F."/>
            <person name="Albersmeier A."/>
            <person name="Kalinowski J."/>
            <person name="Ruckert C."/>
        </authorList>
    </citation>
    <scope>NUCLEOTIDE SEQUENCE</scope>
    <source>
        <strain evidence="3">CGMCC 4.3508</strain>
    </source>
</reference>